<protein>
    <recommendedName>
        <fullName evidence="1">RNase NYN domain-containing protein</fullName>
    </recommendedName>
</protein>
<accession>A0A3R7K334</accession>
<evidence type="ECO:0000313" key="7">
    <source>
        <dbReference type="Proteomes" id="UP000285883"/>
    </source>
</evidence>
<keyword evidence="6" id="KW-1185">Reference proteome</keyword>
<dbReference type="AlphaFoldDB" id="A0A3R7K334"/>
<dbReference type="InterPro" id="IPR021869">
    <property type="entry name" value="RNase_Zc3h12_NYN"/>
</dbReference>
<dbReference type="Proteomes" id="UP000285624">
    <property type="component" value="Unassembled WGS sequence"/>
</dbReference>
<evidence type="ECO:0000313" key="6">
    <source>
        <dbReference type="Proteomes" id="UP000285624"/>
    </source>
</evidence>
<dbReference type="Proteomes" id="UP000785171">
    <property type="component" value="Unassembled WGS sequence"/>
</dbReference>
<comment type="caution">
    <text evidence="4">The sequence shown here is derived from an EMBL/GenBank/DDBJ whole genome shotgun (WGS) entry which is preliminary data.</text>
</comment>
<evidence type="ECO:0000313" key="5">
    <source>
        <dbReference type="EMBL" id="RLN81668.1"/>
    </source>
</evidence>
<dbReference type="EMBL" id="MBDN02000072">
    <property type="protein sequence ID" value="RLN81668.1"/>
    <property type="molecule type" value="Genomic_DNA"/>
</dbReference>
<dbReference type="EMBL" id="JPWU03000048">
    <property type="protein sequence ID" value="KAG2529268.1"/>
    <property type="molecule type" value="Genomic_DNA"/>
</dbReference>
<dbReference type="Pfam" id="PF11977">
    <property type="entry name" value="RNase_Zc3h12a"/>
    <property type="match status" value="1"/>
</dbReference>
<reference evidence="2" key="3">
    <citation type="submission" date="2020-06" db="EMBL/GenBank/DDBJ databases">
        <authorList>
            <person name="Studholme D.J."/>
        </authorList>
    </citation>
    <scope>NUCLEOTIDE SEQUENCE</scope>
    <source>
        <strain evidence="2">NZFS 2646</strain>
        <strain evidence="3">NZFS 3630</strain>
    </source>
</reference>
<dbReference type="Proteomes" id="UP000285883">
    <property type="component" value="Unassembled WGS sequence"/>
</dbReference>
<dbReference type="GO" id="GO:0005634">
    <property type="term" value="C:nucleus"/>
    <property type="evidence" value="ECO:0007669"/>
    <property type="project" value="TreeGrafter"/>
</dbReference>
<dbReference type="EMBL" id="MAYM02001857">
    <property type="protein sequence ID" value="RLN10324.1"/>
    <property type="molecule type" value="Genomic_DNA"/>
</dbReference>
<feature type="domain" description="RNase NYN" evidence="1">
    <location>
        <begin position="37"/>
        <end position="191"/>
    </location>
</feature>
<evidence type="ECO:0000259" key="1">
    <source>
        <dbReference type="Pfam" id="PF11977"/>
    </source>
</evidence>
<dbReference type="GO" id="GO:0036464">
    <property type="term" value="C:cytoplasmic ribonucleoprotein granule"/>
    <property type="evidence" value="ECO:0007669"/>
    <property type="project" value="TreeGrafter"/>
</dbReference>
<organism evidence="4 7">
    <name type="scientific">Phytophthora kernoviae</name>
    <dbReference type="NCBI Taxonomy" id="325452"/>
    <lineage>
        <taxon>Eukaryota</taxon>
        <taxon>Sar</taxon>
        <taxon>Stramenopiles</taxon>
        <taxon>Oomycota</taxon>
        <taxon>Peronosporomycetes</taxon>
        <taxon>Peronosporales</taxon>
        <taxon>Peronosporaceae</taxon>
        <taxon>Phytophthora</taxon>
    </lineage>
</organism>
<sequence>MSEVLPEKFETDFRVIMSIGAEHVDFQDGLEASKDQKRLIVIDAPNVAMRHGKGKTFSCAGIDFAVKYFQALGHRVVAFIPDYMLQSDEIRAQREEEGIVFTAAKIPDDVALLERMVHEGVLIPTPSQDYDDSYSIQYAGLHDGFVVTNDLFRDHIVNMVGPRERKVAMRAWLRAHQISYSWVRNEFMPNPNFRFPDAAGAF</sequence>
<dbReference type="InterPro" id="IPR051101">
    <property type="entry name" value="ZC3H12/N4BP1_RNase_Reg"/>
</dbReference>
<evidence type="ECO:0000313" key="2">
    <source>
        <dbReference type="EMBL" id="KAG2527779.1"/>
    </source>
</evidence>
<dbReference type="EMBL" id="JPWV03000051">
    <property type="protein sequence ID" value="KAG2527779.1"/>
    <property type="molecule type" value="Genomic_DNA"/>
</dbReference>
<evidence type="ECO:0000313" key="3">
    <source>
        <dbReference type="EMBL" id="KAG2529268.1"/>
    </source>
</evidence>
<dbReference type="PANTHER" id="PTHR12876">
    <property type="entry name" value="N4BP1-RELATED"/>
    <property type="match status" value="1"/>
</dbReference>
<reference evidence="6 7" key="2">
    <citation type="submission" date="2018-07" db="EMBL/GenBank/DDBJ databases">
        <title>Genome sequencing of oomycete isolates from Chile give support for New Zealand origin for Phytophthora kernoviae and make available the first Nothophytophthora sp. genome.</title>
        <authorList>
            <person name="Studholme D.J."/>
            <person name="Sanfuentes E."/>
            <person name="Panda P."/>
            <person name="Hill R."/>
            <person name="Sambles C."/>
            <person name="Grant M."/>
            <person name="Williams N.M."/>
            <person name="Mcdougal R.L."/>
        </authorList>
    </citation>
    <scope>NUCLEOTIDE SEQUENCE [LARGE SCALE GENOMIC DNA]</scope>
    <source>
        <strain evidence="4">Chile2</strain>
        <strain evidence="5">Chile4</strain>
    </source>
</reference>
<proteinExistence type="predicted"/>
<name>A0A3R7K334_9STRA</name>
<dbReference type="Gene3D" id="3.40.50.11980">
    <property type="match status" value="1"/>
</dbReference>
<gene>
    <name evidence="4" type="ORF">BBI17_003628</name>
    <name evidence="5" type="ORF">BBO99_00003517</name>
    <name evidence="2" type="ORF">JM16_003175</name>
    <name evidence="3" type="ORF">JM18_002883</name>
</gene>
<dbReference type="GO" id="GO:0004521">
    <property type="term" value="F:RNA endonuclease activity"/>
    <property type="evidence" value="ECO:0007669"/>
    <property type="project" value="TreeGrafter"/>
</dbReference>
<evidence type="ECO:0000313" key="4">
    <source>
        <dbReference type="EMBL" id="RLN10324.1"/>
    </source>
</evidence>
<dbReference type="PANTHER" id="PTHR12876:SF35">
    <property type="entry name" value="LD08718P-RELATED"/>
    <property type="match status" value="1"/>
</dbReference>
<reference evidence="2" key="1">
    <citation type="journal article" date="2015" name="Genom Data">
        <title>Genome sequences of six Phytophthora species associated with forests in New Zealand.</title>
        <authorList>
            <person name="Studholme D.J."/>
            <person name="McDougal R.L."/>
            <person name="Sambles C."/>
            <person name="Hansen E."/>
            <person name="Hardy G."/>
            <person name="Grant M."/>
            <person name="Ganley R.J."/>
            <person name="Williams N.M."/>
        </authorList>
    </citation>
    <scope>NUCLEOTIDE SEQUENCE</scope>
    <source>
        <strain evidence="2">NZFS 2646</strain>
        <strain evidence="3">NZFS 3630</strain>
    </source>
</reference>
<dbReference type="Proteomes" id="UP000792063">
    <property type="component" value="Unassembled WGS sequence"/>
</dbReference>
<dbReference type="GO" id="GO:0003729">
    <property type="term" value="F:mRNA binding"/>
    <property type="evidence" value="ECO:0007669"/>
    <property type="project" value="TreeGrafter"/>
</dbReference>